<evidence type="ECO:0000256" key="3">
    <source>
        <dbReference type="ARBA" id="ARBA00023212"/>
    </source>
</evidence>
<evidence type="ECO:0000259" key="5">
    <source>
        <dbReference type="PROSITE" id="PS51460"/>
    </source>
</evidence>
<dbReference type="AlphaFoldDB" id="A0A8H7BZ46"/>
<feature type="domain" description="GAR" evidence="5">
    <location>
        <begin position="852"/>
        <end position="955"/>
    </location>
</feature>
<dbReference type="PANTHER" id="PTHR37271">
    <property type="entry name" value="KARYOGAMY PROTEIN KAR9"/>
    <property type="match status" value="1"/>
</dbReference>
<dbReference type="Pfam" id="PF08580">
    <property type="entry name" value="KAR9"/>
    <property type="match status" value="2"/>
</dbReference>
<feature type="region of interest" description="Disordered" evidence="4">
    <location>
        <begin position="327"/>
        <end position="372"/>
    </location>
</feature>
<dbReference type="GO" id="GO:0005938">
    <property type="term" value="C:cell cortex"/>
    <property type="evidence" value="ECO:0007669"/>
    <property type="project" value="TreeGrafter"/>
</dbReference>
<sequence length="975" mass="108617">MADKRLSYDMTATVAQNTLLEPSLSSQEESVLHQLNTMHIPDTELNDLLNQHESMTLQEILDAFSTATDKMHRWMEAAHLTVFTLEQTLKDDDNSIQDTESLDKAFNRMQPIVTLLVEIGDIIEEKEEVSPKKMSAKIAITKIQSEWSGLQHFLASVKKAVEDAHEKKLLMTTMDDILLRIDDLSVLIFQFQEKRHAAAAAVEAIQDGDSLMDQEKSLQQKDERILVEIDNRVGPLFNDVEKVYARMTSGSPPQDAAGILTRKHHMVQERWECLRIEIDELKDELKEDKWLAVFRKVADQVDSLIDGLDKTVNQCYAMIQQVRDWQATQSTGSPQFPSKSILRNAPKSNHSNASVSSTSSSGSTGANGPVLPVEHSKFRSVEKGFEAKFKYCTPSISKMLDTLGNEIAARATQDSATLLRHDAMVQRWAQLRAVMDDLRIRDLPETERILMTERPISPAWSKFSDMSDRSQGSWKDLRYRSPEPSLHEFIDYRNSGGARSGSPYSKMIGSLPKRDQSPTNFYHAYDETRRGRSATPSSGSMRRTMNNGGSPSPAFNRSQRTGSPLSTSRDVSSLAGSTLRPSSSDSSTNSSLSLLRANNKARSKTPTLPAKNASAKTSGTEWLEDQENRREMSWMKPTKSTLLRKQNEKNDIPPRPSTRSKTPSGHRSKTPTIRSRSSMGQHESAEHMSRDRSETPVRRSGTPSLIPRPKTPSNGGDGGGYMRAASPCFIPRPRSSMARLPTATRQQGSSMLHVVSSDSDDSYPTNNSFLSVPDSSHRPSNAVQGRRTLHKKYSTPALRQRSQSPFLANQVPMAQTPPPQRQRRGGSFSSEDEDSEEQLQIAFRDYPLYVADPKDPLDVEVANIVNGSPISIKCQKGPHGPGRYYFGNELNPSLGGGKKLYTCKLMDYTDRDARRGGGGATATGGAKVARKKVLVRVGGGWQDLEIFLLEHANLMTSDVIVRSFVNTNTKMGWRN</sequence>
<dbReference type="PROSITE" id="PS51460">
    <property type="entry name" value="GAR"/>
    <property type="match status" value="1"/>
</dbReference>
<dbReference type="GO" id="GO:0043332">
    <property type="term" value="C:mating projection tip"/>
    <property type="evidence" value="ECO:0007669"/>
    <property type="project" value="TreeGrafter"/>
</dbReference>
<keyword evidence="3" id="KW-0206">Cytoskeleton</keyword>
<proteinExistence type="predicted"/>
<comment type="subcellular location">
    <subcellularLocation>
        <location evidence="1">Cytoplasm</location>
        <location evidence="1">Cytoskeleton</location>
    </subcellularLocation>
</comment>
<dbReference type="Proteomes" id="UP000605846">
    <property type="component" value="Unassembled WGS sequence"/>
</dbReference>
<dbReference type="InterPro" id="IPR013889">
    <property type="entry name" value="Karyogamy_KAR9"/>
</dbReference>
<dbReference type="InterPro" id="IPR003108">
    <property type="entry name" value="GAR_dom"/>
</dbReference>
<accession>A0A8H7BZ46</accession>
<evidence type="ECO:0000313" key="6">
    <source>
        <dbReference type="EMBL" id="KAF7728572.1"/>
    </source>
</evidence>
<dbReference type="InterPro" id="IPR036534">
    <property type="entry name" value="GAR_dom_sf"/>
</dbReference>
<dbReference type="EMBL" id="JABAYA010000035">
    <property type="protein sequence ID" value="KAF7728572.1"/>
    <property type="molecule type" value="Genomic_DNA"/>
</dbReference>
<dbReference type="GO" id="GO:0008017">
    <property type="term" value="F:microtubule binding"/>
    <property type="evidence" value="ECO:0007669"/>
    <property type="project" value="InterPro"/>
</dbReference>
<evidence type="ECO:0000256" key="1">
    <source>
        <dbReference type="ARBA" id="ARBA00004245"/>
    </source>
</evidence>
<dbReference type="Pfam" id="PF02187">
    <property type="entry name" value="GAS2"/>
    <property type="match status" value="1"/>
</dbReference>
<feature type="compositionally biased region" description="Basic and acidic residues" evidence="4">
    <location>
        <begin position="683"/>
        <end position="697"/>
    </location>
</feature>
<dbReference type="SUPFAM" id="SSF143575">
    <property type="entry name" value="GAS2 domain-like"/>
    <property type="match status" value="1"/>
</dbReference>
<keyword evidence="7" id="KW-1185">Reference proteome</keyword>
<dbReference type="PANTHER" id="PTHR37271:SF1">
    <property type="entry name" value="KARYOGAMY PROTEIN KAR9"/>
    <property type="match status" value="1"/>
</dbReference>
<keyword evidence="2" id="KW-0963">Cytoplasm</keyword>
<protein>
    <recommendedName>
        <fullName evidence="5">GAR domain-containing protein</fullName>
    </recommendedName>
</protein>
<evidence type="ECO:0000313" key="7">
    <source>
        <dbReference type="Proteomes" id="UP000605846"/>
    </source>
</evidence>
<evidence type="ECO:0000256" key="2">
    <source>
        <dbReference type="ARBA" id="ARBA00022490"/>
    </source>
</evidence>
<feature type="region of interest" description="Disordered" evidence="4">
    <location>
        <begin position="490"/>
        <end position="837"/>
    </location>
</feature>
<gene>
    <name evidence="6" type="ORF">EC973_005976</name>
</gene>
<feature type="compositionally biased region" description="Polar residues" evidence="4">
    <location>
        <begin position="534"/>
        <end position="576"/>
    </location>
</feature>
<feature type="compositionally biased region" description="Polar residues" evidence="4">
    <location>
        <begin position="670"/>
        <end position="681"/>
    </location>
</feature>
<dbReference type="Gene3D" id="3.30.920.20">
    <property type="entry name" value="Gas2-like domain"/>
    <property type="match status" value="1"/>
</dbReference>
<organism evidence="6 7">
    <name type="scientific">Apophysomyces ossiformis</name>
    <dbReference type="NCBI Taxonomy" id="679940"/>
    <lineage>
        <taxon>Eukaryota</taxon>
        <taxon>Fungi</taxon>
        <taxon>Fungi incertae sedis</taxon>
        <taxon>Mucoromycota</taxon>
        <taxon>Mucoromycotina</taxon>
        <taxon>Mucoromycetes</taxon>
        <taxon>Mucorales</taxon>
        <taxon>Mucorineae</taxon>
        <taxon>Mucoraceae</taxon>
        <taxon>Apophysomyces</taxon>
    </lineage>
</organism>
<feature type="compositionally biased region" description="Polar residues" evidence="4">
    <location>
        <begin position="762"/>
        <end position="783"/>
    </location>
</feature>
<reference evidence="6" key="1">
    <citation type="submission" date="2020-01" db="EMBL/GenBank/DDBJ databases">
        <title>Genome Sequencing of Three Apophysomyces-Like Fungal Strains Confirms a Novel Fungal Genus in the Mucoromycota with divergent Burkholderia-like Endosymbiotic Bacteria.</title>
        <authorList>
            <person name="Stajich J.E."/>
            <person name="Macias A.M."/>
            <person name="Carter-House D."/>
            <person name="Lovett B."/>
            <person name="Kasson L.R."/>
            <person name="Berry K."/>
            <person name="Grigoriev I."/>
            <person name="Chang Y."/>
            <person name="Spatafora J."/>
            <person name="Kasson M.T."/>
        </authorList>
    </citation>
    <scope>NUCLEOTIDE SEQUENCE</scope>
    <source>
        <strain evidence="6">NRRL A-21654</strain>
    </source>
</reference>
<feature type="compositionally biased region" description="Polar residues" evidence="4">
    <location>
        <begin position="327"/>
        <end position="338"/>
    </location>
</feature>
<feature type="compositionally biased region" description="Low complexity" evidence="4">
    <location>
        <begin position="348"/>
        <end position="368"/>
    </location>
</feature>
<dbReference type="GO" id="GO:0030473">
    <property type="term" value="P:nuclear migration along microtubule"/>
    <property type="evidence" value="ECO:0007669"/>
    <property type="project" value="TreeGrafter"/>
</dbReference>
<evidence type="ECO:0000256" key="4">
    <source>
        <dbReference type="SAM" id="MobiDB-lite"/>
    </source>
</evidence>
<name>A0A8H7BZ46_9FUNG</name>
<dbReference type="GO" id="GO:0051293">
    <property type="term" value="P:establishment of spindle localization"/>
    <property type="evidence" value="ECO:0007669"/>
    <property type="project" value="TreeGrafter"/>
</dbReference>
<comment type="caution">
    <text evidence="6">The sequence shown here is derived from an EMBL/GenBank/DDBJ whole genome shotgun (WGS) entry which is preliminary data.</text>
</comment>
<feature type="compositionally biased region" description="Low complexity" evidence="4">
    <location>
        <begin position="577"/>
        <end position="595"/>
    </location>
</feature>
<dbReference type="OrthoDB" id="5559380at2759"/>
<dbReference type="GO" id="GO:0005816">
    <property type="term" value="C:spindle pole body"/>
    <property type="evidence" value="ECO:0007669"/>
    <property type="project" value="TreeGrafter"/>
</dbReference>